<dbReference type="AlphaFoldDB" id="A0A409X286"/>
<protein>
    <submittedName>
        <fullName evidence="2">Uncharacterized protein</fullName>
    </submittedName>
</protein>
<evidence type="ECO:0000313" key="2">
    <source>
        <dbReference type="EMBL" id="PPQ84861.1"/>
    </source>
</evidence>
<evidence type="ECO:0000256" key="1">
    <source>
        <dbReference type="SAM" id="MobiDB-lite"/>
    </source>
</evidence>
<dbReference type="EMBL" id="NHYD01002796">
    <property type="protein sequence ID" value="PPQ84861.1"/>
    <property type="molecule type" value="Genomic_DNA"/>
</dbReference>
<reference evidence="2 3" key="1">
    <citation type="journal article" date="2018" name="Evol. Lett.">
        <title>Horizontal gene cluster transfer increased hallucinogenic mushroom diversity.</title>
        <authorList>
            <person name="Reynolds H.T."/>
            <person name="Vijayakumar V."/>
            <person name="Gluck-Thaler E."/>
            <person name="Korotkin H.B."/>
            <person name="Matheny P.B."/>
            <person name="Slot J.C."/>
        </authorList>
    </citation>
    <scope>NUCLEOTIDE SEQUENCE [LARGE SCALE GENOMIC DNA]</scope>
    <source>
        <strain evidence="2 3">2631</strain>
    </source>
</reference>
<keyword evidence="3" id="KW-1185">Reference proteome</keyword>
<feature type="region of interest" description="Disordered" evidence="1">
    <location>
        <begin position="1"/>
        <end position="67"/>
    </location>
</feature>
<gene>
    <name evidence="2" type="ORF">CVT25_004998</name>
</gene>
<sequence>MNAHRILQMGKKTWEPLNKTEASNDATARKKRKNPSEPCTASSKKARVELQRKESPESNSASDYEEVRGYKTTTRCEKFTLLLLFVAHDRRVSDTHKIAVL</sequence>
<evidence type="ECO:0000313" key="3">
    <source>
        <dbReference type="Proteomes" id="UP000283269"/>
    </source>
</evidence>
<comment type="caution">
    <text evidence="2">The sequence shown here is derived from an EMBL/GenBank/DDBJ whole genome shotgun (WGS) entry which is preliminary data.</text>
</comment>
<feature type="compositionally biased region" description="Basic and acidic residues" evidence="1">
    <location>
        <begin position="46"/>
        <end position="56"/>
    </location>
</feature>
<dbReference type="InParanoid" id="A0A409X286"/>
<organism evidence="2 3">
    <name type="scientific">Psilocybe cyanescens</name>
    <dbReference type="NCBI Taxonomy" id="93625"/>
    <lineage>
        <taxon>Eukaryota</taxon>
        <taxon>Fungi</taxon>
        <taxon>Dikarya</taxon>
        <taxon>Basidiomycota</taxon>
        <taxon>Agaricomycotina</taxon>
        <taxon>Agaricomycetes</taxon>
        <taxon>Agaricomycetidae</taxon>
        <taxon>Agaricales</taxon>
        <taxon>Agaricineae</taxon>
        <taxon>Strophariaceae</taxon>
        <taxon>Psilocybe</taxon>
    </lineage>
</organism>
<proteinExistence type="predicted"/>
<dbReference type="Proteomes" id="UP000283269">
    <property type="component" value="Unassembled WGS sequence"/>
</dbReference>
<name>A0A409X286_PSICY</name>
<accession>A0A409X286</accession>